<reference evidence="2" key="1">
    <citation type="journal article" date="2014" name="Front. Microbiol.">
        <title>High frequency of phylogenetically diverse reductive dehalogenase-homologous genes in deep subseafloor sedimentary metagenomes.</title>
        <authorList>
            <person name="Kawai M."/>
            <person name="Futagami T."/>
            <person name="Toyoda A."/>
            <person name="Takaki Y."/>
            <person name="Nishi S."/>
            <person name="Hori S."/>
            <person name="Arai W."/>
            <person name="Tsubouchi T."/>
            <person name="Morono Y."/>
            <person name="Uchiyama I."/>
            <person name="Ito T."/>
            <person name="Fujiyama A."/>
            <person name="Inagaki F."/>
            <person name="Takami H."/>
        </authorList>
    </citation>
    <scope>NUCLEOTIDE SEQUENCE</scope>
    <source>
        <strain evidence="2">Expedition CK06-06</strain>
    </source>
</reference>
<evidence type="ECO:0000256" key="1">
    <source>
        <dbReference type="SAM" id="MobiDB-lite"/>
    </source>
</evidence>
<feature type="non-terminal residue" evidence="2">
    <location>
        <position position="148"/>
    </location>
</feature>
<feature type="compositionally biased region" description="Basic and acidic residues" evidence="1">
    <location>
        <begin position="83"/>
        <end position="105"/>
    </location>
</feature>
<feature type="region of interest" description="Disordered" evidence="1">
    <location>
        <begin position="126"/>
        <end position="148"/>
    </location>
</feature>
<feature type="region of interest" description="Disordered" evidence="1">
    <location>
        <begin position="69"/>
        <end position="105"/>
    </location>
</feature>
<sequence length="148" mass="16454">LVHALKELDELRGSDKGLAELKQSFDNLAEAVKGNTNQQPMDPITFAKQQAEQTKEYYETLKALGMVREREPESPTYQGEPLEVVKEKHRHEEKMGELKADSDHKEKLAGIADDFSERIGYGIATDIRHGRGGQGQKASGSNLPAFTC</sequence>
<feature type="non-terminal residue" evidence="2">
    <location>
        <position position="1"/>
    </location>
</feature>
<comment type="caution">
    <text evidence="2">The sequence shown here is derived from an EMBL/GenBank/DDBJ whole genome shotgun (WGS) entry which is preliminary data.</text>
</comment>
<protein>
    <submittedName>
        <fullName evidence="2">Uncharacterized protein</fullName>
    </submittedName>
</protein>
<name>X1R4G9_9ZZZZ</name>
<gene>
    <name evidence="2" type="ORF">S06H3_62698</name>
</gene>
<feature type="compositionally biased region" description="Polar residues" evidence="1">
    <location>
        <begin position="136"/>
        <end position="148"/>
    </location>
</feature>
<dbReference type="EMBL" id="BARV01041408">
    <property type="protein sequence ID" value="GAI50484.1"/>
    <property type="molecule type" value="Genomic_DNA"/>
</dbReference>
<dbReference type="AlphaFoldDB" id="X1R4G9"/>
<evidence type="ECO:0000313" key="2">
    <source>
        <dbReference type="EMBL" id="GAI50484.1"/>
    </source>
</evidence>
<accession>X1R4G9</accession>
<proteinExistence type="predicted"/>
<organism evidence="2">
    <name type="scientific">marine sediment metagenome</name>
    <dbReference type="NCBI Taxonomy" id="412755"/>
    <lineage>
        <taxon>unclassified sequences</taxon>
        <taxon>metagenomes</taxon>
        <taxon>ecological metagenomes</taxon>
    </lineage>
</organism>